<keyword evidence="1 9" id="KW-0963">Cytoplasm</keyword>
<feature type="site" description="Transition state stabilizer" evidence="9">
    <location>
        <position position="18"/>
    </location>
</feature>
<evidence type="ECO:0000256" key="8">
    <source>
        <dbReference type="ARBA" id="ARBA00029346"/>
    </source>
</evidence>
<dbReference type="NCBIfam" id="TIGR01510">
    <property type="entry name" value="coaD_prev_kdtB"/>
    <property type="match status" value="1"/>
</dbReference>
<comment type="subunit">
    <text evidence="9">Homohexamer.</text>
</comment>
<keyword evidence="3 9" id="KW-0548">Nucleotidyltransferase</keyword>
<dbReference type="PANTHER" id="PTHR21342:SF1">
    <property type="entry name" value="PHOSPHOPANTETHEINE ADENYLYLTRANSFERASE"/>
    <property type="match status" value="1"/>
</dbReference>
<feature type="binding site" evidence="9">
    <location>
        <position position="88"/>
    </location>
    <ligand>
        <name>substrate</name>
    </ligand>
</feature>
<evidence type="ECO:0000256" key="1">
    <source>
        <dbReference type="ARBA" id="ARBA00022490"/>
    </source>
</evidence>
<comment type="caution">
    <text evidence="11">The sequence shown here is derived from an EMBL/GenBank/DDBJ whole genome shotgun (WGS) entry which is preliminary data.</text>
</comment>
<evidence type="ECO:0000313" key="12">
    <source>
        <dbReference type="Proteomes" id="UP000231134"/>
    </source>
</evidence>
<proteinExistence type="inferred from homology"/>
<comment type="catalytic activity">
    <reaction evidence="8 9">
        <text>(R)-4'-phosphopantetheine + ATP + H(+) = 3'-dephospho-CoA + diphosphate</text>
        <dbReference type="Rhea" id="RHEA:19801"/>
        <dbReference type="ChEBI" id="CHEBI:15378"/>
        <dbReference type="ChEBI" id="CHEBI:30616"/>
        <dbReference type="ChEBI" id="CHEBI:33019"/>
        <dbReference type="ChEBI" id="CHEBI:57328"/>
        <dbReference type="ChEBI" id="CHEBI:61723"/>
        <dbReference type="EC" id="2.7.7.3"/>
    </reaction>
</comment>
<evidence type="ECO:0000313" key="11">
    <source>
        <dbReference type="EMBL" id="PJJ40278.1"/>
    </source>
</evidence>
<protein>
    <recommendedName>
        <fullName evidence="9">Phosphopantetheine adenylyltransferase</fullName>
        <ecNumber evidence="9">2.7.7.3</ecNumber>
    </recommendedName>
    <alternativeName>
        <fullName evidence="9">Dephospho-CoA pyrophosphorylase</fullName>
    </alternativeName>
    <alternativeName>
        <fullName evidence="9">Pantetheine-phosphate adenylyltransferase</fullName>
        <shortName evidence="9">PPAT</shortName>
    </alternativeName>
</protein>
<sequence>MERIAVFAGSFDPFTVAHLAIVKRASAIFDHVIVVVGKNVQKNSLLSVETRMRFVQKATANLKNVTVDSFDGLTVEYMKNSGAKFLVRGIRSAVEFDAERNLAWNNQMLYPQAETVFLQIEPELASVSSSAVREILHFGGDVSKMIPAEFFPDLISEMEKH</sequence>
<dbReference type="OrthoDB" id="9806661at2"/>
<dbReference type="SUPFAM" id="SSF52374">
    <property type="entry name" value="Nucleotidylyl transferase"/>
    <property type="match status" value="1"/>
</dbReference>
<evidence type="ECO:0000256" key="4">
    <source>
        <dbReference type="ARBA" id="ARBA00022741"/>
    </source>
</evidence>
<evidence type="ECO:0000259" key="10">
    <source>
        <dbReference type="Pfam" id="PF01467"/>
    </source>
</evidence>
<keyword evidence="12" id="KW-1185">Reference proteome</keyword>
<dbReference type="RefSeq" id="WP_100424385.1">
    <property type="nucleotide sequence ID" value="NZ_PGEX01000001.1"/>
</dbReference>
<keyword evidence="6 9" id="KW-0460">Magnesium</keyword>
<dbReference type="GO" id="GO:0005524">
    <property type="term" value="F:ATP binding"/>
    <property type="evidence" value="ECO:0007669"/>
    <property type="project" value="UniProtKB-KW"/>
</dbReference>
<evidence type="ECO:0000256" key="3">
    <source>
        <dbReference type="ARBA" id="ARBA00022695"/>
    </source>
</evidence>
<dbReference type="PANTHER" id="PTHR21342">
    <property type="entry name" value="PHOSPHOPANTETHEINE ADENYLYLTRANSFERASE"/>
    <property type="match status" value="1"/>
</dbReference>
<feature type="binding site" evidence="9">
    <location>
        <position position="42"/>
    </location>
    <ligand>
        <name>substrate</name>
    </ligand>
</feature>
<dbReference type="Gene3D" id="3.40.50.620">
    <property type="entry name" value="HUPs"/>
    <property type="match status" value="1"/>
</dbReference>
<keyword evidence="5 9" id="KW-0067">ATP-binding</keyword>
<comment type="cofactor">
    <cofactor evidence="9">
        <name>Mg(2+)</name>
        <dbReference type="ChEBI" id="CHEBI:18420"/>
    </cofactor>
</comment>
<comment type="subcellular location">
    <subcellularLocation>
        <location evidence="9">Cytoplasm</location>
    </subcellularLocation>
</comment>
<comment type="similarity">
    <text evidence="9">Belongs to the bacterial CoaD family.</text>
</comment>
<organism evidence="11 12">
    <name type="scientific">Hallerella succinigenes</name>
    <dbReference type="NCBI Taxonomy" id="1896222"/>
    <lineage>
        <taxon>Bacteria</taxon>
        <taxon>Pseudomonadati</taxon>
        <taxon>Fibrobacterota</taxon>
        <taxon>Fibrobacteria</taxon>
        <taxon>Fibrobacterales</taxon>
        <taxon>Fibrobacteraceae</taxon>
        <taxon>Hallerella</taxon>
    </lineage>
</organism>
<dbReference type="AlphaFoldDB" id="A0A2M9A3P3"/>
<dbReference type="UniPathway" id="UPA00241">
    <property type="reaction ID" value="UER00355"/>
</dbReference>
<dbReference type="PRINTS" id="PR01020">
    <property type="entry name" value="LPSBIOSNTHSS"/>
</dbReference>
<feature type="binding site" evidence="9">
    <location>
        <begin position="89"/>
        <end position="91"/>
    </location>
    <ligand>
        <name>ATP</name>
        <dbReference type="ChEBI" id="CHEBI:30616"/>
    </ligand>
</feature>
<keyword evidence="2 9" id="KW-0808">Transferase</keyword>
<feature type="binding site" evidence="9">
    <location>
        <position position="74"/>
    </location>
    <ligand>
        <name>substrate</name>
    </ligand>
</feature>
<evidence type="ECO:0000256" key="2">
    <source>
        <dbReference type="ARBA" id="ARBA00022679"/>
    </source>
</evidence>
<dbReference type="InterPro" id="IPR004821">
    <property type="entry name" value="Cyt_trans-like"/>
</dbReference>
<evidence type="ECO:0000256" key="9">
    <source>
        <dbReference type="HAMAP-Rule" id="MF_00151"/>
    </source>
</evidence>
<dbReference type="GO" id="GO:0005737">
    <property type="term" value="C:cytoplasm"/>
    <property type="evidence" value="ECO:0007669"/>
    <property type="project" value="UniProtKB-SubCell"/>
</dbReference>
<feature type="domain" description="Cytidyltransferase-like" evidence="10">
    <location>
        <begin position="6"/>
        <end position="134"/>
    </location>
</feature>
<keyword evidence="4 9" id="KW-0547">Nucleotide-binding</keyword>
<accession>A0A2M9A3P3</accession>
<reference evidence="11 12" key="1">
    <citation type="submission" date="2017-11" db="EMBL/GenBank/DDBJ databases">
        <title>Animal gut microbial communities from fecal samples from Wisconsin, USA.</title>
        <authorList>
            <person name="Neumann A."/>
        </authorList>
    </citation>
    <scope>NUCLEOTIDE SEQUENCE [LARGE SCALE GENOMIC DNA]</scope>
    <source>
        <strain evidence="11 12">UWS3</strain>
    </source>
</reference>
<name>A0A2M9A3P3_9BACT</name>
<feature type="binding site" evidence="9">
    <location>
        <position position="10"/>
    </location>
    <ligand>
        <name>substrate</name>
    </ligand>
</feature>
<dbReference type="GO" id="GO:0004595">
    <property type="term" value="F:pantetheine-phosphate adenylyltransferase activity"/>
    <property type="evidence" value="ECO:0007669"/>
    <property type="project" value="UniProtKB-UniRule"/>
</dbReference>
<keyword evidence="7 9" id="KW-0173">Coenzyme A biosynthesis</keyword>
<dbReference type="GO" id="GO:0015937">
    <property type="term" value="P:coenzyme A biosynthetic process"/>
    <property type="evidence" value="ECO:0007669"/>
    <property type="project" value="UniProtKB-UniRule"/>
</dbReference>
<dbReference type="NCBIfam" id="TIGR00125">
    <property type="entry name" value="cyt_tran_rel"/>
    <property type="match status" value="1"/>
</dbReference>
<dbReference type="Pfam" id="PF01467">
    <property type="entry name" value="CTP_transf_like"/>
    <property type="match status" value="1"/>
</dbReference>
<dbReference type="EMBL" id="PGEX01000001">
    <property type="protein sequence ID" value="PJJ40278.1"/>
    <property type="molecule type" value="Genomic_DNA"/>
</dbReference>
<dbReference type="InterPro" id="IPR001980">
    <property type="entry name" value="PPAT"/>
</dbReference>
<evidence type="ECO:0000256" key="6">
    <source>
        <dbReference type="ARBA" id="ARBA00022842"/>
    </source>
</evidence>
<feature type="binding site" evidence="9">
    <location>
        <position position="18"/>
    </location>
    <ligand>
        <name>ATP</name>
        <dbReference type="ChEBI" id="CHEBI:30616"/>
    </ligand>
</feature>
<dbReference type="InterPro" id="IPR014729">
    <property type="entry name" value="Rossmann-like_a/b/a_fold"/>
</dbReference>
<gene>
    <name evidence="9" type="primary">coaD</name>
    <name evidence="11" type="ORF">BGX16_0195</name>
</gene>
<dbReference type="EC" id="2.7.7.3" evidence="9"/>
<evidence type="ECO:0000256" key="5">
    <source>
        <dbReference type="ARBA" id="ARBA00022840"/>
    </source>
</evidence>
<dbReference type="Proteomes" id="UP000231134">
    <property type="component" value="Unassembled WGS sequence"/>
</dbReference>
<comment type="pathway">
    <text evidence="9">Cofactor biosynthesis; coenzyme A biosynthesis; CoA from (R)-pantothenate: step 4/5.</text>
</comment>
<comment type="function">
    <text evidence="9">Reversibly transfers an adenylyl group from ATP to 4'-phosphopantetheine, yielding dephospho-CoA (dPCoA) and pyrophosphate.</text>
</comment>
<feature type="binding site" evidence="9">
    <location>
        <begin position="124"/>
        <end position="130"/>
    </location>
    <ligand>
        <name>ATP</name>
        <dbReference type="ChEBI" id="CHEBI:30616"/>
    </ligand>
</feature>
<feature type="binding site" evidence="9">
    <location>
        <begin position="10"/>
        <end position="11"/>
    </location>
    <ligand>
        <name>ATP</name>
        <dbReference type="ChEBI" id="CHEBI:30616"/>
    </ligand>
</feature>
<feature type="binding site" evidence="9">
    <location>
        <position position="99"/>
    </location>
    <ligand>
        <name>ATP</name>
        <dbReference type="ChEBI" id="CHEBI:30616"/>
    </ligand>
</feature>
<evidence type="ECO:0000256" key="7">
    <source>
        <dbReference type="ARBA" id="ARBA00022993"/>
    </source>
</evidence>
<dbReference type="HAMAP" id="MF_00151">
    <property type="entry name" value="PPAT_bact"/>
    <property type="match status" value="1"/>
</dbReference>